<evidence type="ECO:0000313" key="2">
    <source>
        <dbReference type="Proteomes" id="UP001576774"/>
    </source>
</evidence>
<reference evidence="1 2" key="1">
    <citation type="submission" date="2024-09" db="EMBL/GenBank/DDBJ databases">
        <title>Floridaenema gen nov. (Aerosakkonemataceae, Aerosakkonematales ord. nov., Cyanobacteria) from benthic tropical and subtropical fresh waters, with the description of four new species.</title>
        <authorList>
            <person name="Moretto J.A."/>
            <person name="Berthold D.E."/>
            <person name="Lefler F.W."/>
            <person name="Huang I.-S."/>
            <person name="Laughinghouse H. IV."/>
        </authorList>
    </citation>
    <scope>NUCLEOTIDE SEQUENCE [LARGE SCALE GENOMIC DNA]</scope>
    <source>
        <strain evidence="1 2">BLCC-F46</strain>
    </source>
</reference>
<dbReference type="Proteomes" id="UP001576774">
    <property type="component" value="Unassembled WGS sequence"/>
</dbReference>
<dbReference type="RefSeq" id="WP_413270623.1">
    <property type="nucleotide sequence ID" value="NZ_JBHFNQ010000090.1"/>
</dbReference>
<dbReference type="EMBL" id="JBHFNQ010000090">
    <property type="protein sequence ID" value="MFB2877526.1"/>
    <property type="molecule type" value="Genomic_DNA"/>
</dbReference>
<comment type="caution">
    <text evidence="1">The sequence shown here is derived from an EMBL/GenBank/DDBJ whole genome shotgun (WGS) entry which is preliminary data.</text>
</comment>
<protein>
    <submittedName>
        <fullName evidence="1">Uncharacterized protein</fullName>
    </submittedName>
</protein>
<name>A0ABV4X5E4_9CYAN</name>
<keyword evidence="2" id="KW-1185">Reference proteome</keyword>
<sequence length="129" mass="15319">MTQNDVEILEQIAQFLENLPSEQLLQQAKSSDQIEEWHNQRKGNQILADCWRAKFITHCDAPINQALDRKEIDRLKYDGIWLLVKQYKVLWDIVQLAEPYVKQVHSELQDYWELADINSVQLPKEFIEP</sequence>
<organism evidence="1 2">
    <name type="scientific">Floridaenema aerugineum BLCC-F46</name>
    <dbReference type="NCBI Taxonomy" id="3153654"/>
    <lineage>
        <taxon>Bacteria</taxon>
        <taxon>Bacillati</taxon>
        <taxon>Cyanobacteriota</taxon>
        <taxon>Cyanophyceae</taxon>
        <taxon>Oscillatoriophycideae</taxon>
        <taxon>Aerosakkonematales</taxon>
        <taxon>Aerosakkonemataceae</taxon>
        <taxon>Floridanema</taxon>
        <taxon>Floridanema aerugineum</taxon>
    </lineage>
</organism>
<proteinExistence type="predicted"/>
<gene>
    <name evidence="1" type="ORF">ACE1CC_11640</name>
</gene>
<accession>A0ABV4X5E4</accession>
<evidence type="ECO:0000313" key="1">
    <source>
        <dbReference type="EMBL" id="MFB2877526.1"/>
    </source>
</evidence>